<evidence type="ECO:0000313" key="1">
    <source>
        <dbReference type="EMBL" id="GIO27523.1"/>
    </source>
</evidence>
<gene>
    <name evidence="1" type="ORF">J43TS3_21340</name>
</gene>
<evidence type="ECO:0000313" key="2">
    <source>
        <dbReference type="Proteomes" id="UP000676917"/>
    </source>
</evidence>
<organism evidence="1 2">
    <name type="scientific">Ornithinibacillus bavariensis</name>
    <dbReference type="NCBI Taxonomy" id="545502"/>
    <lineage>
        <taxon>Bacteria</taxon>
        <taxon>Bacillati</taxon>
        <taxon>Bacillota</taxon>
        <taxon>Bacilli</taxon>
        <taxon>Bacillales</taxon>
        <taxon>Bacillaceae</taxon>
        <taxon>Ornithinibacillus</taxon>
    </lineage>
</organism>
<keyword evidence="2" id="KW-1185">Reference proteome</keyword>
<dbReference type="AlphaFoldDB" id="A0A920C7C3"/>
<reference evidence="1" key="1">
    <citation type="submission" date="2021-03" db="EMBL/GenBank/DDBJ databases">
        <title>Antimicrobial resistance genes in bacteria isolated from Japanese honey, and their potential for conferring macrolide and lincosamide resistance in the American foulbrood pathogen Paenibacillus larvae.</title>
        <authorList>
            <person name="Okamoto M."/>
            <person name="Kumagai M."/>
            <person name="Kanamori H."/>
            <person name="Takamatsu D."/>
        </authorList>
    </citation>
    <scope>NUCLEOTIDE SEQUENCE</scope>
    <source>
        <strain evidence="1">J43TS3</strain>
    </source>
</reference>
<accession>A0A920C7C3</accession>
<dbReference type="RefSeq" id="WP_212921012.1">
    <property type="nucleotide sequence ID" value="NZ_BORP01000004.1"/>
</dbReference>
<sequence length="62" mass="7146">MRCGAKCFLIQMEADGKKQVKSVIARTPAEARKSFRKEYGVKPQILSVRESKNDRLNNTQYK</sequence>
<protein>
    <submittedName>
        <fullName evidence="1">Uncharacterized protein</fullName>
    </submittedName>
</protein>
<name>A0A920C7C3_9BACI</name>
<dbReference type="EMBL" id="BORP01000004">
    <property type="protein sequence ID" value="GIO27523.1"/>
    <property type="molecule type" value="Genomic_DNA"/>
</dbReference>
<proteinExistence type="predicted"/>
<dbReference type="Proteomes" id="UP000676917">
    <property type="component" value="Unassembled WGS sequence"/>
</dbReference>
<comment type="caution">
    <text evidence="1">The sequence shown here is derived from an EMBL/GenBank/DDBJ whole genome shotgun (WGS) entry which is preliminary data.</text>
</comment>